<comment type="caution">
    <text evidence="1">The sequence shown here is derived from an EMBL/GenBank/DDBJ whole genome shotgun (WGS) entry which is preliminary data.</text>
</comment>
<keyword evidence="2" id="KW-1185">Reference proteome</keyword>
<organism evidence="1 2">
    <name type="scientific">Cardiocondyla obscurior</name>
    <dbReference type="NCBI Taxonomy" id="286306"/>
    <lineage>
        <taxon>Eukaryota</taxon>
        <taxon>Metazoa</taxon>
        <taxon>Ecdysozoa</taxon>
        <taxon>Arthropoda</taxon>
        <taxon>Hexapoda</taxon>
        <taxon>Insecta</taxon>
        <taxon>Pterygota</taxon>
        <taxon>Neoptera</taxon>
        <taxon>Endopterygota</taxon>
        <taxon>Hymenoptera</taxon>
        <taxon>Apocrita</taxon>
        <taxon>Aculeata</taxon>
        <taxon>Formicoidea</taxon>
        <taxon>Formicidae</taxon>
        <taxon>Myrmicinae</taxon>
        <taxon>Cardiocondyla</taxon>
    </lineage>
</organism>
<dbReference type="Proteomes" id="UP001430953">
    <property type="component" value="Unassembled WGS sequence"/>
</dbReference>
<reference evidence="1 2" key="1">
    <citation type="submission" date="2023-03" db="EMBL/GenBank/DDBJ databases">
        <title>High recombination rates correlate with genetic variation in Cardiocondyla obscurior ants.</title>
        <authorList>
            <person name="Errbii M."/>
        </authorList>
    </citation>
    <scope>NUCLEOTIDE SEQUENCE [LARGE SCALE GENOMIC DNA]</scope>
    <source>
        <strain evidence="1">Alpha-2009</strain>
        <tissue evidence="1">Whole body</tissue>
    </source>
</reference>
<dbReference type="EMBL" id="JADYXP020000003">
    <property type="protein sequence ID" value="KAL0128081.1"/>
    <property type="molecule type" value="Genomic_DNA"/>
</dbReference>
<evidence type="ECO:0000313" key="2">
    <source>
        <dbReference type="Proteomes" id="UP001430953"/>
    </source>
</evidence>
<sequence>MRFLLESPRRRFLIILVCVNFKRQAAPKNMINIIDIAARKRNQPEIARDAIIRGVNDRRRVPSSFFLLSFLFLIYSTHSEDTKRRIKGARNRLARTNMISNIKYSLRILNNEKKITLPYSFRKLAILFSVSRGENTVGTNTNSRGYCERLICMAHHVNIANLSDRKFRGSLANEEPRKSSRER</sequence>
<protein>
    <recommendedName>
        <fullName evidence="3">Ribosomal protein S7</fullName>
    </recommendedName>
</protein>
<dbReference type="AlphaFoldDB" id="A0AAW2GLP2"/>
<gene>
    <name evidence="1" type="ORF">PUN28_003368</name>
</gene>
<name>A0AAW2GLP2_9HYME</name>
<evidence type="ECO:0000313" key="1">
    <source>
        <dbReference type="EMBL" id="KAL0128081.1"/>
    </source>
</evidence>
<proteinExistence type="predicted"/>
<accession>A0AAW2GLP2</accession>
<evidence type="ECO:0008006" key="3">
    <source>
        <dbReference type="Google" id="ProtNLM"/>
    </source>
</evidence>